<proteinExistence type="predicted"/>
<comment type="cofactor">
    <cofactor evidence="1">
        <name>pyridoxal 5'-phosphate</name>
        <dbReference type="ChEBI" id="CHEBI:597326"/>
    </cofactor>
</comment>
<dbReference type="AlphaFoldDB" id="A0A0E9M0J1"/>
<keyword evidence="6" id="KW-1185">Reference proteome</keyword>
<dbReference type="Pfam" id="PF01168">
    <property type="entry name" value="Ala_racemase_N"/>
    <property type="match status" value="1"/>
</dbReference>
<dbReference type="SUPFAM" id="SSF51419">
    <property type="entry name" value="PLP-binding barrel"/>
    <property type="match status" value="1"/>
</dbReference>
<evidence type="ECO:0000256" key="1">
    <source>
        <dbReference type="ARBA" id="ARBA00001933"/>
    </source>
</evidence>
<feature type="domain" description="Alanine racemase N-terminal" evidence="4">
    <location>
        <begin position="8"/>
        <end position="226"/>
    </location>
</feature>
<dbReference type="InterPro" id="IPR029066">
    <property type="entry name" value="PLP-binding_barrel"/>
</dbReference>
<dbReference type="GO" id="GO:0030170">
    <property type="term" value="F:pyridoxal phosphate binding"/>
    <property type="evidence" value="ECO:0007669"/>
    <property type="project" value="TreeGrafter"/>
</dbReference>
<protein>
    <submittedName>
        <fullName evidence="5">Putative cytoplasmic protein</fullName>
    </submittedName>
</protein>
<dbReference type="Gene3D" id="3.20.20.10">
    <property type="entry name" value="Alanine racemase"/>
    <property type="match status" value="1"/>
</dbReference>
<dbReference type="STRING" id="1236989.JCM15548_13399"/>
<organism evidence="5 6">
    <name type="scientific">Geofilum rubicundum JCM 15548</name>
    <dbReference type="NCBI Taxonomy" id="1236989"/>
    <lineage>
        <taxon>Bacteria</taxon>
        <taxon>Pseudomonadati</taxon>
        <taxon>Bacteroidota</taxon>
        <taxon>Bacteroidia</taxon>
        <taxon>Marinilabiliales</taxon>
        <taxon>Marinilabiliaceae</taxon>
        <taxon>Geofilum</taxon>
    </lineage>
</organism>
<dbReference type="EMBL" id="BAZW01000037">
    <property type="protein sequence ID" value="GAO31063.1"/>
    <property type="molecule type" value="Genomic_DNA"/>
</dbReference>
<evidence type="ECO:0000313" key="5">
    <source>
        <dbReference type="EMBL" id="GAO31063.1"/>
    </source>
</evidence>
<evidence type="ECO:0000259" key="4">
    <source>
        <dbReference type="Pfam" id="PF01168"/>
    </source>
</evidence>
<dbReference type="InterPro" id="IPR001608">
    <property type="entry name" value="Ala_racemase_N"/>
</dbReference>
<comment type="caution">
    <text evidence="5">The sequence shown here is derived from an EMBL/GenBank/DDBJ whole genome shotgun (WGS) entry which is preliminary data.</text>
</comment>
<evidence type="ECO:0000256" key="3">
    <source>
        <dbReference type="ARBA" id="ARBA00023235"/>
    </source>
</evidence>
<evidence type="ECO:0000256" key="2">
    <source>
        <dbReference type="ARBA" id="ARBA00022898"/>
    </source>
</evidence>
<keyword evidence="3" id="KW-0413">Isomerase</keyword>
<keyword evidence="2" id="KW-0663">Pyridoxal phosphate</keyword>
<dbReference type="GO" id="GO:0005829">
    <property type="term" value="C:cytosol"/>
    <property type="evidence" value="ECO:0007669"/>
    <property type="project" value="TreeGrafter"/>
</dbReference>
<dbReference type="RefSeq" id="WP_062126755.1">
    <property type="nucleotide sequence ID" value="NZ_BAZW01000037.1"/>
</dbReference>
<sequence>MAFITLNRTKLKENYNYLDDLFKKSDIEWAVVTKLLCGNKTFLQEVIDLGIKQVCDSRVTNLKTIKGMAPDIETIYIKPPAKRSIKNIVQYADISFNTELSTIRALSEEAGRQKKTHKVIIMIELGELREGVMRDDLLHFYSQVFELPNIEVVGLGANLSCLYGVLPNEDKLIQLSLYKQLIEARFNRKIPLVSGGSSVTIPVLLQNQLPTGINHFRVGDTLFLASDVYNSTTFPFLNSDVIRLYSEIIELTEKPMAPSGEMGQNVEGHTFDFSGVDPDATSFRGLIDIGILDVEVEHIKPVDPKMKIVGASSDMVVIDVEENPRHYKVGQLVEFELDYMSALRLLNSRYIEKKVID</sequence>
<gene>
    <name evidence="5" type="ORF">JCM15548_13399</name>
</gene>
<dbReference type="Proteomes" id="UP000032900">
    <property type="component" value="Unassembled WGS sequence"/>
</dbReference>
<dbReference type="GO" id="GO:0008784">
    <property type="term" value="F:alanine racemase activity"/>
    <property type="evidence" value="ECO:0007669"/>
    <property type="project" value="TreeGrafter"/>
</dbReference>
<dbReference type="PANTHER" id="PTHR30511">
    <property type="entry name" value="ALANINE RACEMASE"/>
    <property type="match status" value="1"/>
</dbReference>
<accession>A0A0E9M0J1</accession>
<evidence type="ECO:0000313" key="6">
    <source>
        <dbReference type="Proteomes" id="UP000032900"/>
    </source>
</evidence>
<reference evidence="5 6" key="1">
    <citation type="journal article" date="2015" name="Microbes Environ.">
        <title>Distribution and evolution of nitrogen fixation genes in the phylum bacteroidetes.</title>
        <authorList>
            <person name="Inoue J."/>
            <person name="Oshima K."/>
            <person name="Suda W."/>
            <person name="Sakamoto M."/>
            <person name="Iino T."/>
            <person name="Noda S."/>
            <person name="Hongoh Y."/>
            <person name="Hattori M."/>
            <person name="Ohkuma M."/>
        </authorList>
    </citation>
    <scope>NUCLEOTIDE SEQUENCE [LARGE SCALE GENOMIC DNA]</scope>
    <source>
        <strain evidence="5">JCM 15548</strain>
    </source>
</reference>
<dbReference type="OrthoDB" id="504078at2"/>
<name>A0A0E9M0J1_9BACT</name>
<dbReference type="InterPro" id="IPR000821">
    <property type="entry name" value="Ala_racemase"/>
</dbReference>
<dbReference type="PANTHER" id="PTHR30511:SF3">
    <property type="entry name" value="LYSINE RACEMASE"/>
    <property type="match status" value="1"/>
</dbReference>